<dbReference type="Proteomes" id="UP001159363">
    <property type="component" value="Chromosome 4"/>
</dbReference>
<name>A0ABQ9HG21_9NEOP</name>
<sequence>MAITEWFEVDRTVPGHKVVSDSDIVKRAKGQVETDDSDEDEALIREKHIHLMFLLWNGLITCLSTWNSKMTHSYLTS</sequence>
<gene>
    <name evidence="1" type="ORF">PR048_015101</name>
</gene>
<evidence type="ECO:0000313" key="1">
    <source>
        <dbReference type="EMBL" id="KAJ8883259.1"/>
    </source>
</evidence>
<comment type="caution">
    <text evidence="1">The sequence shown here is derived from an EMBL/GenBank/DDBJ whole genome shotgun (WGS) entry which is preliminary data.</text>
</comment>
<keyword evidence="2" id="KW-1185">Reference proteome</keyword>
<evidence type="ECO:0000313" key="2">
    <source>
        <dbReference type="Proteomes" id="UP001159363"/>
    </source>
</evidence>
<organism evidence="1 2">
    <name type="scientific">Dryococelus australis</name>
    <dbReference type="NCBI Taxonomy" id="614101"/>
    <lineage>
        <taxon>Eukaryota</taxon>
        <taxon>Metazoa</taxon>
        <taxon>Ecdysozoa</taxon>
        <taxon>Arthropoda</taxon>
        <taxon>Hexapoda</taxon>
        <taxon>Insecta</taxon>
        <taxon>Pterygota</taxon>
        <taxon>Neoptera</taxon>
        <taxon>Polyneoptera</taxon>
        <taxon>Phasmatodea</taxon>
        <taxon>Verophasmatodea</taxon>
        <taxon>Anareolatae</taxon>
        <taxon>Phasmatidae</taxon>
        <taxon>Eurycanthinae</taxon>
        <taxon>Dryococelus</taxon>
    </lineage>
</organism>
<proteinExistence type="predicted"/>
<dbReference type="EMBL" id="JARBHB010000005">
    <property type="protein sequence ID" value="KAJ8883259.1"/>
    <property type="molecule type" value="Genomic_DNA"/>
</dbReference>
<accession>A0ABQ9HG21</accession>
<reference evidence="1 2" key="1">
    <citation type="submission" date="2023-02" db="EMBL/GenBank/DDBJ databases">
        <title>LHISI_Scaffold_Assembly.</title>
        <authorList>
            <person name="Stuart O.P."/>
            <person name="Cleave R."/>
            <person name="Magrath M.J.L."/>
            <person name="Mikheyev A.S."/>
        </authorList>
    </citation>
    <scope>NUCLEOTIDE SEQUENCE [LARGE SCALE GENOMIC DNA]</scope>
    <source>
        <strain evidence="1">Daus_M_001</strain>
        <tissue evidence="1">Leg muscle</tissue>
    </source>
</reference>
<protein>
    <submittedName>
        <fullName evidence="1">Uncharacterized protein</fullName>
    </submittedName>
</protein>